<name>A0ABN2MQ40_9ACTN</name>
<gene>
    <name evidence="2" type="ORF">GCM10009682_60970</name>
</gene>
<reference evidence="2 3" key="1">
    <citation type="journal article" date="2019" name="Int. J. Syst. Evol. Microbiol.">
        <title>The Global Catalogue of Microorganisms (GCM) 10K type strain sequencing project: providing services to taxonomists for standard genome sequencing and annotation.</title>
        <authorList>
            <consortium name="The Broad Institute Genomics Platform"/>
            <consortium name="The Broad Institute Genome Sequencing Center for Infectious Disease"/>
            <person name="Wu L."/>
            <person name="Ma J."/>
        </authorList>
    </citation>
    <scope>NUCLEOTIDE SEQUENCE [LARGE SCALE GENOMIC DNA]</scope>
    <source>
        <strain evidence="2 3">JCM 13250</strain>
    </source>
</reference>
<dbReference type="InterPro" id="IPR000073">
    <property type="entry name" value="AB_hydrolase_1"/>
</dbReference>
<comment type="caution">
    <text evidence="2">The sequence shown here is derived from an EMBL/GenBank/DDBJ whole genome shotgun (WGS) entry which is preliminary data.</text>
</comment>
<dbReference type="SUPFAM" id="SSF53474">
    <property type="entry name" value="alpha/beta-Hydrolases"/>
    <property type="match status" value="1"/>
</dbReference>
<dbReference type="Gene3D" id="3.40.50.1820">
    <property type="entry name" value="alpha/beta hydrolase"/>
    <property type="match status" value="1"/>
</dbReference>
<feature type="domain" description="AB hydrolase-1" evidence="1">
    <location>
        <begin position="38"/>
        <end position="261"/>
    </location>
</feature>
<accession>A0ABN2MQ40</accession>
<keyword evidence="2" id="KW-0378">Hydrolase</keyword>
<proteinExistence type="predicted"/>
<dbReference type="EMBL" id="BAAALT010000283">
    <property type="protein sequence ID" value="GAA1834441.1"/>
    <property type="molecule type" value="Genomic_DNA"/>
</dbReference>
<protein>
    <submittedName>
        <fullName evidence="2">Alpha/beta hydrolase</fullName>
    </submittedName>
</protein>
<dbReference type="RefSeq" id="WP_344139952.1">
    <property type="nucleotide sequence ID" value="NZ_BAAALT010000283.1"/>
</dbReference>
<dbReference type="PRINTS" id="PR00111">
    <property type="entry name" value="ABHYDROLASE"/>
</dbReference>
<dbReference type="GO" id="GO:0016787">
    <property type="term" value="F:hydrolase activity"/>
    <property type="evidence" value="ECO:0007669"/>
    <property type="project" value="UniProtKB-KW"/>
</dbReference>
<keyword evidence="3" id="KW-1185">Reference proteome</keyword>
<sequence length="289" mass="30291">MTTAVATAVRVRPITLNAAGITLSALLGTPAGPARGTILALHGAGMSAAYFHGLADPGTSLLRLGAQLGMTVLALDRPGYGHSAAHLPDGQYLADQAATVAAAVRDFADRYPVGAGLVVLGHSFGGKVALTLAGGGAVPDLLGLDISGCGHRYAVPDADLPGAGAGRTRVASWGPLGLYPPSTFRESRTVVAPLPARETEEAGRWPRTFRELAPAVRVPVRFTFAEYEPWWRHDPETLADLRSHLGAAPRVSTERQVHAGHNISLGRTARSYHLRVIGFVEELIAVRGI</sequence>
<evidence type="ECO:0000313" key="2">
    <source>
        <dbReference type="EMBL" id="GAA1834441.1"/>
    </source>
</evidence>
<dbReference type="Pfam" id="PF12697">
    <property type="entry name" value="Abhydrolase_6"/>
    <property type="match status" value="1"/>
</dbReference>
<evidence type="ECO:0000259" key="1">
    <source>
        <dbReference type="Pfam" id="PF12697"/>
    </source>
</evidence>
<dbReference type="Proteomes" id="UP001500218">
    <property type="component" value="Unassembled WGS sequence"/>
</dbReference>
<evidence type="ECO:0000313" key="3">
    <source>
        <dbReference type="Proteomes" id="UP001500218"/>
    </source>
</evidence>
<dbReference type="InterPro" id="IPR029058">
    <property type="entry name" value="AB_hydrolase_fold"/>
</dbReference>
<organism evidence="2 3">
    <name type="scientific">Luedemannella flava</name>
    <dbReference type="NCBI Taxonomy" id="349316"/>
    <lineage>
        <taxon>Bacteria</taxon>
        <taxon>Bacillati</taxon>
        <taxon>Actinomycetota</taxon>
        <taxon>Actinomycetes</taxon>
        <taxon>Micromonosporales</taxon>
        <taxon>Micromonosporaceae</taxon>
        <taxon>Luedemannella</taxon>
    </lineage>
</organism>